<dbReference type="PANTHER" id="PTHR39321">
    <property type="entry name" value="NICOTINATE-NUCLEOTIDE ADENYLYLTRANSFERASE-RELATED"/>
    <property type="match status" value="1"/>
</dbReference>
<dbReference type="InterPro" id="IPR004821">
    <property type="entry name" value="Cyt_trans-like"/>
</dbReference>
<reference evidence="13 14" key="1">
    <citation type="journal article" date="2015" name="Antonie Van Leeuwenhoek">
        <title>Oricola cellulosilytica gen. nov., sp. nov., a cellulose-degrading bacterium of the family Phyllobacteriaceae isolated from surface seashore water, and emended descriptions of Mesorhizobium loti and Phyllobacterium myrsinacearum.</title>
        <authorList>
            <person name="Hameed A."/>
            <person name="Shahina M."/>
            <person name="Lai W.A."/>
            <person name="Lin S.Y."/>
            <person name="Young L.S."/>
            <person name="Liu Y.C."/>
            <person name="Hsu Y.H."/>
            <person name="Young C.C."/>
        </authorList>
    </citation>
    <scope>NUCLEOTIDE SEQUENCE [LARGE SCALE GENOMIC DNA]</scope>
    <source>
        <strain evidence="13 14">KCTC 52183</strain>
    </source>
</reference>
<organism evidence="13 14">
    <name type="scientific">Oricola cellulosilytica</name>
    <dbReference type="NCBI Taxonomy" id="1429082"/>
    <lineage>
        <taxon>Bacteria</taxon>
        <taxon>Pseudomonadati</taxon>
        <taxon>Pseudomonadota</taxon>
        <taxon>Alphaproteobacteria</taxon>
        <taxon>Hyphomicrobiales</taxon>
        <taxon>Ahrensiaceae</taxon>
        <taxon>Oricola</taxon>
    </lineage>
</organism>
<evidence type="ECO:0000256" key="4">
    <source>
        <dbReference type="ARBA" id="ARBA00022642"/>
    </source>
</evidence>
<keyword evidence="9 11" id="KW-0520">NAD</keyword>
<dbReference type="NCBIfam" id="TIGR00482">
    <property type="entry name" value="nicotinate (nicotinamide) nucleotide adenylyltransferase"/>
    <property type="match status" value="1"/>
</dbReference>
<keyword evidence="6 11" id="KW-0548">Nucleotidyltransferase</keyword>
<sequence length="196" mass="21923">MPHVEPGMSVGLFGGSFNPPHDGHLLVTELATRRLQLNQIWWMVTPGNPLKDTAALPPLADRIAWSEAINSNPRVKVTAFEASHDVRFTSETLALVRRYNPGVRFVWIMGADNLADFHRWQNWRDIVQAFPIAVIDRPGATLSYLSSKMAKTFDYARLDEGDAALLSFLEPPVWTFLHGPRSPVSSTAIRDGLHKP</sequence>
<dbReference type="UniPathway" id="UPA00253">
    <property type="reaction ID" value="UER00332"/>
</dbReference>
<dbReference type="Pfam" id="PF01467">
    <property type="entry name" value="CTP_transf_like"/>
    <property type="match status" value="1"/>
</dbReference>
<gene>
    <name evidence="11" type="primary">nadD</name>
    <name evidence="13" type="ORF">E0D97_11935</name>
</gene>
<evidence type="ECO:0000256" key="10">
    <source>
        <dbReference type="ARBA" id="ARBA00048721"/>
    </source>
</evidence>
<evidence type="ECO:0000256" key="11">
    <source>
        <dbReference type="HAMAP-Rule" id="MF_00244"/>
    </source>
</evidence>
<evidence type="ECO:0000256" key="1">
    <source>
        <dbReference type="ARBA" id="ARBA00002324"/>
    </source>
</evidence>
<dbReference type="NCBIfam" id="NF000843">
    <property type="entry name" value="PRK00071.2-2"/>
    <property type="match status" value="1"/>
</dbReference>
<dbReference type="CDD" id="cd02165">
    <property type="entry name" value="NMNAT"/>
    <property type="match status" value="1"/>
</dbReference>
<dbReference type="Proteomes" id="UP000291301">
    <property type="component" value="Unassembled WGS sequence"/>
</dbReference>
<comment type="function">
    <text evidence="1 11">Catalyzes the reversible adenylation of nicotinate mononucleotide (NaMN) to nicotinic acid adenine dinucleotide (NaAD).</text>
</comment>
<dbReference type="PANTHER" id="PTHR39321:SF3">
    <property type="entry name" value="PHOSPHOPANTETHEINE ADENYLYLTRANSFERASE"/>
    <property type="match status" value="1"/>
</dbReference>
<dbReference type="Gene3D" id="3.40.50.620">
    <property type="entry name" value="HUPs"/>
    <property type="match status" value="1"/>
</dbReference>
<keyword evidence="7 11" id="KW-0547">Nucleotide-binding</keyword>
<evidence type="ECO:0000313" key="13">
    <source>
        <dbReference type="EMBL" id="TCD13909.1"/>
    </source>
</evidence>
<accession>A0A4R0P9R7</accession>
<dbReference type="GO" id="GO:0009435">
    <property type="term" value="P:NAD+ biosynthetic process"/>
    <property type="evidence" value="ECO:0007669"/>
    <property type="project" value="UniProtKB-UniRule"/>
</dbReference>
<dbReference type="SUPFAM" id="SSF52374">
    <property type="entry name" value="Nucleotidylyl transferase"/>
    <property type="match status" value="1"/>
</dbReference>
<proteinExistence type="inferred from homology"/>
<dbReference type="OrthoDB" id="5295945at2"/>
<name>A0A4R0P9R7_9HYPH</name>
<dbReference type="HAMAP" id="MF_00244">
    <property type="entry name" value="NaMN_adenylyltr"/>
    <property type="match status" value="1"/>
</dbReference>
<comment type="pathway">
    <text evidence="2 11">Cofactor biosynthesis; NAD(+) biosynthesis; deamido-NAD(+) from nicotinate D-ribonucleotide: step 1/1.</text>
</comment>
<evidence type="ECO:0000256" key="2">
    <source>
        <dbReference type="ARBA" id="ARBA00005019"/>
    </source>
</evidence>
<keyword evidence="4 11" id="KW-0662">Pyridine nucleotide biosynthesis</keyword>
<evidence type="ECO:0000256" key="3">
    <source>
        <dbReference type="ARBA" id="ARBA00009014"/>
    </source>
</evidence>
<dbReference type="AlphaFoldDB" id="A0A4R0P9R7"/>
<feature type="domain" description="Cytidyltransferase-like" evidence="12">
    <location>
        <begin position="12"/>
        <end position="191"/>
    </location>
</feature>
<keyword evidence="5 11" id="KW-0808">Transferase</keyword>
<evidence type="ECO:0000256" key="8">
    <source>
        <dbReference type="ARBA" id="ARBA00022840"/>
    </source>
</evidence>
<dbReference type="EC" id="2.7.7.18" evidence="11"/>
<dbReference type="InterPro" id="IPR005248">
    <property type="entry name" value="NadD/NMNAT"/>
</dbReference>
<keyword evidence="8 11" id="KW-0067">ATP-binding</keyword>
<dbReference type="GO" id="GO:0004515">
    <property type="term" value="F:nicotinate-nucleotide adenylyltransferase activity"/>
    <property type="evidence" value="ECO:0007669"/>
    <property type="project" value="UniProtKB-UniRule"/>
</dbReference>
<keyword evidence="14" id="KW-1185">Reference proteome</keyword>
<evidence type="ECO:0000313" key="14">
    <source>
        <dbReference type="Proteomes" id="UP000291301"/>
    </source>
</evidence>
<evidence type="ECO:0000256" key="7">
    <source>
        <dbReference type="ARBA" id="ARBA00022741"/>
    </source>
</evidence>
<evidence type="ECO:0000259" key="12">
    <source>
        <dbReference type="Pfam" id="PF01467"/>
    </source>
</evidence>
<comment type="catalytic activity">
    <reaction evidence="10 11">
        <text>nicotinate beta-D-ribonucleotide + ATP + H(+) = deamido-NAD(+) + diphosphate</text>
        <dbReference type="Rhea" id="RHEA:22860"/>
        <dbReference type="ChEBI" id="CHEBI:15378"/>
        <dbReference type="ChEBI" id="CHEBI:30616"/>
        <dbReference type="ChEBI" id="CHEBI:33019"/>
        <dbReference type="ChEBI" id="CHEBI:57502"/>
        <dbReference type="ChEBI" id="CHEBI:58437"/>
        <dbReference type="EC" id="2.7.7.18"/>
    </reaction>
</comment>
<dbReference type="GO" id="GO:0005524">
    <property type="term" value="F:ATP binding"/>
    <property type="evidence" value="ECO:0007669"/>
    <property type="project" value="UniProtKB-KW"/>
</dbReference>
<dbReference type="InterPro" id="IPR014729">
    <property type="entry name" value="Rossmann-like_a/b/a_fold"/>
</dbReference>
<comment type="similarity">
    <text evidence="3 11">Belongs to the NadD family.</text>
</comment>
<comment type="caution">
    <text evidence="13">The sequence shown here is derived from an EMBL/GenBank/DDBJ whole genome shotgun (WGS) entry which is preliminary data.</text>
</comment>
<evidence type="ECO:0000256" key="9">
    <source>
        <dbReference type="ARBA" id="ARBA00023027"/>
    </source>
</evidence>
<dbReference type="NCBIfam" id="NF000845">
    <property type="entry name" value="PRK00071.2-4"/>
    <property type="match status" value="1"/>
</dbReference>
<evidence type="ECO:0000256" key="5">
    <source>
        <dbReference type="ARBA" id="ARBA00022679"/>
    </source>
</evidence>
<evidence type="ECO:0000256" key="6">
    <source>
        <dbReference type="ARBA" id="ARBA00022695"/>
    </source>
</evidence>
<dbReference type="EMBL" id="SJST01000004">
    <property type="protein sequence ID" value="TCD13909.1"/>
    <property type="molecule type" value="Genomic_DNA"/>
</dbReference>
<protein>
    <recommendedName>
        <fullName evidence="11">Probable nicotinate-nucleotide adenylyltransferase</fullName>
        <ecNumber evidence="11">2.7.7.18</ecNumber>
    </recommendedName>
    <alternativeName>
        <fullName evidence="11">Deamido-NAD(+) diphosphorylase</fullName>
    </alternativeName>
    <alternativeName>
        <fullName evidence="11">Deamido-NAD(+) pyrophosphorylase</fullName>
    </alternativeName>
    <alternativeName>
        <fullName evidence="11">Nicotinate mononucleotide adenylyltransferase</fullName>
        <shortName evidence="11">NaMN adenylyltransferase</shortName>
    </alternativeName>
</protein>